<dbReference type="InterPro" id="IPR036390">
    <property type="entry name" value="WH_DNA-bd_sf"/>
</dbReference>
<evidence type="ECO:0000256" key="3">
    <source>
        <dbReference type="ARBA" id="ARBA00023163"/>
    </source>
</evidence>
<dbReference type="GO" id="GO:0003700">
    <property type="term" value="F:DNA-binding transcription factor activity"/>
    <property type="evidence" value="ECO:0007669"/>
    <property type="project" value="UniProtKB-UniRule"/>
</dbReference>
<sequence>MKKYQLIFKDLQEKIANDTYPVGSYLPTEAQLCQLYSASRDTIRKAIKLLNQAGMVESLQGQGTKVVQRQHIQFPVSELTSYQELVDKLGMVSRTKVLAVEKVIVDDKLALKTGFASKSIIWRVRRQRQLDGVAAVLDTDYLDTRIVPKMTTAIAQDSIYAYLENELGLDIAYAQKEITIDQVSDTDKLHLDLGADKHLVSVKSKVFLGNTRQFQFTESRHKLDKFKFVDFAKRHKKTG</sequence>
<dbReference type="Pfam" id="PF00392">
    <property type="entry name" value="GntR"/>
    <property type="match status" value="1"/>
</dbReference>
<dbReference type="EMBL" id="VOHL01000004">
    <property type="protein sequence ID" value="TWS97419.1"/>
    <property type="molecule type" value="Genomic_DNA"/>
</dbReference>
<evidence type="ECO:0000256" key="4">
    <source>
        <dbReference type="NCBIfam" id="TIGR02404"/>
    </source>
</evidence>
<dbReference type="Proteomes" id="UP000317430">
    <property type="component" value="Unassembled WGS sequence"/>
</dbReference>
<dbReference type="SUPFAM" id="SSF46785">
    <property type="entry name" value="Winged helix' DNA-binding domain"/>
    <property type="match status" value="1"/>
</dbReference>
<comment type="caution">
    <text evidence="6">The sequence shown here is derived from an EMBL/GenBank/DDBJ whole genome shotgun (WGS) entry which is preliminary data.</text>
</comment>
<accession>A0A5C5S9Z7</accession>
<dbReference type="RefSeq" id="WP_146567584.1">
    <property type="nucleotide sequence ID" value="NZ_VOHL01000004.1"/>
</dbReference>
<dbReference type="PROSITE" id="PS50949">
    <property type="entry name" value="HTH_GNTR"/>
    <property type="match status" value="1"/>
</dbReference>
<dbReference type="GO" id="GO:0045892">
    <property type="term" value="P:negative regulation of DNA-templated transcription"/>
    <property type="evidence" value="ECO:0007669"/>
    <property type="project" value="TreeGrafter"/>
</dbReference>
<keyword evidence="1" id="KW-0805">Transcription regulation</keyword>
<evidence type="ECO:0000256" key="2">
    <source>
        <dbReference type="ARBA" id="ARBA00023125"/>
    </source>
</evidence>
<evidence type="ECO:0000313" key="7">
    <source>
        <dbReference type="Proteomes" id="UP000317430"/>
    </source>
</evidence>
<dbReference type="InterPro" id="IPR050679">
    <property type="entry name" value="Bact_HTH_transcr_reg"/>
</dbReference>
<dbReference type="NCBIfam" id="TIGR02404">
    <property type="entry name" value="trehalos_R_Bsub"/>
    <property type="match status" value="1"/>
</dbReference>
<dbReference type="Pfam" id="PF07702">
    <property type="entry name" value="UTRA"/>
    <property type="match status" value="1"/>
</dbReference>
<dbReference type="SUPFAM" id="SSF64288">
    <property type="entry name" value="Chorismate lyase-like"/>
    <property type="match status" value="1"/>
</dbReference>
<dbReference type="PANTHER" id="PTHR44846:SF12">
    <property type="entry name" value="HTH-TYPE TRANSCRIPTIONAL REGULATOR TRER"/>
    <property type="match status" value="1"/>
</dbReference>
<keyword evidence="3" id="KW-0804">Transcription</keyword>
<gene>
    <name evidence="6" type="primary">treR</name>
    <name evidence="6" type="ORF">FRX57_05730</name>
</gene>
<organism evidence="6 7">
    <name type="scientific">Streptococcus cuniculipharyngis</name>
    <dbReference type="NCBI Taxonomy" id="1562651"/>
    <lineage>
        <taxon>Bacteria</taxon>
        <taxon>Bacillati</taxon>
        <taxon>Bacillota</taxon>
        <taxon>Bacilli</taxon>
        <taxon>Lactobacillales</taxon>
        <taxon>Streptococcaceae</taxon>
        <taxon>Streptococcus</taxon>
    </lineage>
</organism>
<dbReference type="InterPro" id="IPR011663">
    <property type="entry name" value="UTRA"/>
</dbReference>
<dbReference type="OrthoDB" id="9816541at2"/>
<name>A0A5C5S9Z7_9STRE</name>
<dbReference type="InterPro" id="IPR012770">
    <property type="entry name" value="TreR"/>
</dbReference>
<dbReference type="InterPro" id="IPR028978">
    <property type="entry name" value="Chorismate_lyase_/UTRA_dom_sf"/>
</dbReference>
<evidence type="ECO:0000313" key="6">
    <source>
        <dbReference type="EMBL" id="TWS97419.1"/>
    </source>
</evidence>
<reference evidence="6 7" key="1">
    <citation type="submission" date="2019-08" db="EMBL/GenBank/DDBJ databases">
        <authorList>
            <person name="Lei W."/>
        </authorList>
    </citation>
    <scope>NUCLEOTIDE SEQUENCE [LARGE SCALE GENOMIC DNA]</scope>
    <source>
        <strain evidence="6 7">CCUG 66496</strain>
    </source>
</reference>
<dbReference type="SMART" id="SM00866">
    <property type="entry name" value="UTRA"/>
    <property type="match status" value="1"/>
</dbReference>
<keyword evidence="7" id="KW-1185">Reference proteome</keyword>
<dbReference type="PANTHER" id="PTHR44846">
    <property type="entry name" value="MANNOSYL-D-GLYCERATE TRANSPORT/METABOLISM SYSTEM REPRESSOR MNGR-RELATED"/>
    <property type="match status" value="1"/>
</dbReference>
<dbReference type="InterPro" id="IPR000524">
    <property type="entry name" value="Tscrpt_reg_HTH_GntR"/>
</dbReference>
<dbReference type="PRINTS" id="PR00035">
    <property type="entry name" value="HTHGNTR"/>
</dbReference>
<dbReference type="Gene3D" id="1.10.10.10">
    <property type="entry name" value="Winged helix-like DNA-binding domain superfamily/Winged helix DNA-binding domain"/>
    <property type="match status" value="1"/>
</dbReference>
<dbReference type="AlphaFoldDB" id="A0A5C5S9Z7"/>
<dbReference type="Gene3D" id="3.40.1410.10">
    <property type="entry name" value="Chorismate lyase-like"/>
    <property type="match status" value="1"/>
</dbReference>
<dbReference type="InterPro" id="IPR036388">
    <property type="entry name" value="WH-like_DNA-bd_sf"/>
</dbReference>
<protein>
    <recommendedName>
        <fullName evidence="4">Trehalose operon repressor</fullName>
    </recommendedName>
</protein>
<dbReference type="SMART" id="SM00345">
    <property type="entry name" value="HTH_GNTR"/>
    <property type="match status" value="1"/>
</dbReference>
<dbReference type="GO" id="GO:0003677">
    <property type="term" value="F:DNA binding"/>
    <property type="evidence" value="ECO:0007669"/>
    <property type="project" value="UniProtKB-UniRule"/>
</dbReference>
<proteinExistence type="predicted"/>
<evidence type="ECO:0000259" key="5">
    <source>
        <dbReference type="PROSITE" id="PS50949"/>
    </source>
</evidence>
<dbReference type="CDD" id="cd07377">
    <property type="entry name" value="WHTH_GntR"/>
    <property type="match status" value="1"/>
</dbReference>
<keyword evidence="2" id="KW-0238">DNA-binding</keyword>
<evidence type="ECO:0000256" key="1">
    <source>
        <dbReference type="ARBA" id="ARBA00023015"/>
    </source>
</evidence>
<feature type="domain" description="HTH gntR-type" evidence="5">
    <location>
        <begin position="1"/>
        <end position="69"/>
    </location>
</feature>